<protein>
    <recommendedName>
        <fullName evidence="3">HTH tetR-type domain-containing protein</fullName>
    </recommendedName>
</protein>
<dbReference type="Gene3D" id="1.10.357.10">
    <property type="entry name" value="Tetracycline Repressor, domain 2"/>
    <property type="match status" value="1"/>
</dbReference>
<organism evidence="1 2">
    <name type="scientific">Arthrobacter livingstonensis</name>
    <dbReference type="NCBI Taxonomy" id="670078"/>
    <lineage>
        <taxon>Bacteria</taxon>
        <taxon>Bacillati</taxon>
        <taxon>Actinomycetota</taxon>
        <taxon>Actinomycetes</taxon>
        <taxon>Micrococcales</taxon>
        <taxon>Micrococcaceae</taxon>
        <taxon>Arthrobacter</taxon>
    </lineage>
</organism>
<evidence type="ECO:0000313" key="1">
    <source>
        <dbReference type="EMBL" id="PYI67687.1"/>
    </source>
</evidence>
<evidence type="ECO:0000313" key="2">
    <source>
        <dbReference type="Proteomes" id="UP000247832"/>
    </source>
</evidence>
<reference evidence="1 2" key="1">
    <citation type="submission" date="2018-05" db="EMBL/GenBank/DDBJ databases">
        <title>Genetic diversity of glacier-inhabiting Cryobacterium bacteria in China and description of Cryobacterium mengkeensis sp. nov. and Arthrobacter glacialis sp. nov.</title>
        <authorList>
            <person name="Liu Q."/>
            <person name="Xin Y.-H."/>
        </authorList>
    </citation>
    <scope>NUCLEOTIDE SEQUENCE [LARGE SCALE GENOMIC DNA]</scope>
    <source>
        <strain evidence="1 2">LI2</strain>
    </source>
</reference>
<dbReference type="AlphaFoldDB" id="A0A2V5LVR8"/>
<accession>A0A2V5LVR8</accession>
<dbReference type="EMBL" id="QJVD01000008">
    <property type="protein sequence ID" value="PYI67687.1"/>
    <property type="molecule type" value="Genomic_DNA"/>
</dbReference>
<gene>
    <name evidence="1" type="ORF">CVV68_09670</name>
</gene>
<proteinExistence type="predicted"/>
<keyword evidence="2" id="KW-1185">Reference proteome</keyword>
<dbReference type="Proteomes" id="UP000247832">
    <property type="component" value="Unassembled WGS sequence"/>
</dbReference>
<evidence type="ECO:0008006" key="3">
    <source>
        <dbReference type="Google" id="ProtNLM"/>
    </source>
</evidence>
<name>A0A2V5LVR8_9MICC</name>
<comment type="caution">
    <text evidence="1">The sequence shown here is derived from an EMBL/GenBank/DDBJ whole genome shotgun (WGS) entry which is preliminary data.</text>
</comment>
<sequence>MQAVCRLAKVSTRSFYELYADHQKLLESLYIDLNSEVLDAIADGNDELAPDVFTAVRTLVGAALGPMLHDERKARVMEIEVVGVSEALERERRLTFRRLATAVDGAFDLFAAAGHSMAAPCSRRAAVRIMEAWTQLVRSQTWPHCGRPSHCWT</sequence>